<protein>
    <submittedName>
        <fullName evidence="1">Excinuclease ABC subunit A</fullName>
    </submittedName>
</protein>
<reference evidence="1 2" key="1">
    <citation type="submission" date="2019-12" db="EMBL/GenBank/DDBJ databases">
        <title>Novel species isolated from a subtropical stream in China.</title>
        <authorList>
            <person name="Lu H."/>
        </authorList>
    </citation>
    <scope>NUCLEOTIDE SEQUENCE [LARGE SCALE GENOMIC DNA]</scope>
    <source>
        <strain evidence="1 2">CY42W</strain>
    </source>
</reference>
<proteinExistence type="predicted"/>
<keyword evidence="2" id="KW-1185">Reference proteome</keyword>
<dbReference type="RefSeq" id="WP_161057087.1">
    <property type="nucleotide sequence ID" value="NZ_WWCT01000022.1"/>
</dbReference>
<dbReference type="Proteomes" id="UP000642144">
    <property type="component" value="Unassembled WGS sequence"/>
</dbReference>
<dbReference type="InterPro" id="IPR035093">
    <property type="entry name" value="RelE/ParE_toxin_dom_sf"/>
</dbReference>
<dbReference type="PANTHER" id="PTHR40266">
    <property type="entry name" value="TOXIN HIGB-1"/>
    <property type="match status" value="1"/>
</dbReference>
<evidence type="ECO:0000313" key="2">
    <source>
        <dbReference type="Proteomes" id="UP000642144"/>
    </source>
</evidence>
<comment type="caution">
    <text evidence="1">The sequence shown here is derived from an EMBL/GenBank/DDBJ whole genome shotgun (WGS) entry which is preliminary data.</text>
</comment>
<name>A0ABW9W6S5_9BURK</name>
<dbReference type="SUPFAM" id="SSF143011">
    <property type="entry name" value="RelE-like"/>
    <property type="match status" value="1"/>
</dbReference>
<organism evidence="1 2">
    <name type="scientific">Duganella levis</name>
    <dbReference type="NCBI Taxonomy" id="2692169"/>
    <lineage>
        <taxon>Bacteria</taxon>
        <taxon>Pseudomonadati</taxon>
        <taxon>Pseudomonadota</taxon>
        <taxon>Betaproteobacteria</taxon>
        <taxon>Burkholderiales</taxon>
        <taxon>Oxalobacteraceae</taxon>
        <taxon>Telluria group</taxon>
        <taxon>Duganella</taxon>
    </lineage>
</organism>
<sequence length="94" mass="10873">MPIQSFKCRDTEKVFNNLAVPRFVQFRSALERKLRQLNIANDLDDLRVPTGNRLEALAGTRQGQHSIRINKRYRICFVWTAAGPSEVEVVDYHS</sequence>
<dbReference type="Gene3D" id="3.30.2310.20">
    <property type="entry name" value="RelE-like"/>
    <property type="match status" value="1"/>
</dbReference>
<evidence type="ECO:0000313" key="1">
    <source>
        <dbReference type="EMBL" id="MYN29315.1"/>
    </source>
</evidence>
<dbReference type="Pfam" id="PF05015">
    <property type="entry name" value="HigB-like_toxin"/>
    <property type="match status" value="1"/>
</dbReference>
<dbReference type="InterPro" id="IPR007711">
    <property type="entry name" value="HigB-1"/>
</dbReference>
<accession>A0ABW9W6S5</accession>
<dbReference type="PANTHER" id="PTHR40266:SF2">
    <property type="entry name" value="TOXIN HIGB-1"/>
    <property type="match status" value="1"/>
</dbReference>
<dbReference type="EMBL" id="WWCT01000022">
    <property type="protein sequence ID" value="MYN29315.1"/>
    <property type="molecule type" value="Genomic_DNA"/>
</dbReference>
<gene>
    <name evidence="1" type="ORF">GTP69_23220</name>
</gene>